<dbReference type="KEGG" id="dgg:DGI_1445"/>
<dbReference type="eggNOG" id="COG1268">
    <property type="taxonomic scope" value="Bacteria"/>
</dbReference>
<gene>
    <name evidence="4" type="ORF">DGI_1445</name>
</gene>
<keyword evidence="2" id="KW-0813">Transport</keyword>
<reference evidence="5" key="2">
    <citation type="submission" date="2013-07" db="EMBL/GenBank/DDBJ databases">
        <authorList>
            <person name="Morais-Silva F.O."/>
            <person name="Rezende A.M."/>
            <person name="Pimentel C."/>
            <person name="Resende D.M."/>
            <person name="Santos C.I."/>
            <person name="Clemente C."/>
            <person name="de Oliveira L.M."/>
            <person name="da Silva S.M."/>
            <person name="Costa D.A."/>
            <person name="Varela-Raposo A."/>
            <person name="Horacio E.C.A."/>
            <person name="Matos M."/>
            <person name="Flores O."/>
            <person name="Ruiz J.C."/>
            <person name="Rodrigues-Pousada C."/>
        </authorList>
    </citation>
    <scope>NUCLEOTIDE SEQUENCE [LARGE SCALE GENOMIC DNA]</scope>
    <source>
        <strain evidence="5">ATCC 19364 / DSM 1382 / NCIMB 9332 / VKM B-1759</strain>
    </source>
</reference>
<dbReference type="InterPro" id="IPR003784">
    <property type="entry name" value="BioY"/>
</dbReference>
<reference evidence="4 5" key="1">
    <citation type="journal article" date="2013" name="J. Bacteriol.">
        <title>Roles of HynAB and Ech, the only two hydrogenases found in the model sulfate reducer Desulfovibrio gigas.</title>
        <authorList>
            <person name="Morais-Silva F.O."/>
            <person name="Santos C.I."/>
            <person name="Rodrigues R."/>
            <person name="Pereira I.A."/>
            <person name="Rodrigues-Pousada C."/>
        </authorList>
    </citation>
    <scope>NUCLEOTIDE SEQUENCE [LARGE SCALE GENOMIC DNA]</scope>
    <source>
        <strain evidence="5">ATCC 19364 / DSM 1382 / NCIMB 9332 / VKM B-1759</strain>
    </source>
</reference>
<dbReference type="OrthoDB" id="9803495at2"/>
<dbReference type="Gene3D" id="1.10.1760.20">
    <property type="match status" value="1"/>
</dbReference>
<keyword evidence="5" id="KW-1185">Reference proteome</keyword>
<name>T2GAT4_MEGG1</name>
<dbReference type="AlphaFoldDB" id="T2GAT4"/>
<comment type="subcellular location">
    <subcellularLocation>
        <location evidence="2">Cell membrane</location>
        <topology evidence="2">Multi-pass membrane protein</topology>
    </subcellularLocation>
</comment>
<dbReference type="STRING" id="1121448.DGI_1445"/>
<dbReference type="PANTHER" id="PTHR34295:SF1">
    <property type="entry name" value="BIOTIN TRANSPORTER BIOY"/>
    <property type="match status" value="1"/>
</dbReference>
<dbReference type="PANTHER" id="PTHR34295">
    <property type="entry name" value="BIOTIN TRANSPORTER BIOY"/>
    <property type="match status" value="1"/>
</dbReference>
<dbReference type="GO" id="GO:0015225">
    <property type="term" value="F:biotin transmembrane transporter activity"/>
    <property type="evidence" value="ECO:0007669"/>
    <property type="project" value="UniProtKB-UniRule"/>
</dbReference>
<dbReference type="Pfam" id="PF02632">
    <property type="entry name" value="BioY"/>
    <property type="match status" value="1"/>
</dbReference>
<feature type="transmembrane region" description="Helical" evidence="3">
    <location>
        <begin position="122"/>
        <end position="143"/>
    </location>
</feature>
<evidence type="ECO:0000256" key="1">
    <source>
        <dbReference type="ARBA" id="ARBA00010692"/>
    </source>
</evidence>
<feature type="transmembrane region" description="Helical" evidence="3">
    <location>
        <begin position="12"/>
        <end position="30"/>
    </location>
</feature>
<feature type="transmembrane region" description="Helical" evidence="3">
    <location>
        <begin position="89"/>
        <end position="110"/>
    </location>
</feature>
<keyword evidence="2" id="KW-1003">Cell membrane</keyword>
<dbReference type="RefSeq" id="WP_021760092.1">
    <property type="nucleotide sequence ID" value="NC_022444.1"/>
</dbReference>
<sequence>MSMHTLHSLNRLVWTALLAASVAVGAFLIVPMAPVPISLQPFFIMLAGFILGPRAGAACLLLYVAGGTIGLPIFAGGKSGLAHLMGPTGGYLIGFIGTAAICGFATRRSLTRPAPPLSWTRGALFGLGGLASAYVLGLLWLIVRLEIGLWKALAIGFAPFFPTDIVKLALAVAIYRYLHRFNLLPK</sequence>
<keyword evidence="2 3" id="KW-0472">Membrane</keyword>
<comment type="similarity">
    <text evidence="1 2">Belongs to the BioY family.</text>
</comment>
<feature type="transmembrane region" description="Helical" evidence="3">
    <location>
        <begin position="149"/>
        <end position="178"/>
    </location>
</feature>
<dbReference type="EMBL" id="CP006585">
    <property type="protein sequence ID" value="AGW13289.1"/>
    <property type="molecule type" value="Genomic_DNA"/>
</dbReference>
<dbReference type="Proteomes" id="UP000016587">
    <property type="component" value="Chromosome"/>
</dbReference>
<organism evidence="4 5">
    <name type="scientific">Megalodesulfovibrio gigas (strain ATCC 19364 / DSM 1382 / NCIMB 9332 / VKM B-1759)</name>
    <name type="common">Desulfovibrio gigas</name>
    <dbReference type="NCBI Taxonomy" id="1121448"/>
    <lineage>
        <taxon>Bacteria</taxon>
        <taxon>Pseudomonadati</taxon>
        <taxon>Thermodesulfobacteriota</taxon>
        <taxon>Desulfovibrionia</taxon>
        <taxon>Desulfovibrionales</taxon>
        <taxon>Desulfovibrionaceae</taxon>
        <taxon>Megalodesulfovibrio</taxon>
    </lineage>
</organism>
<dbReference type="HOGENOM" id="CLU_077931_0_1_7"/>
<dbReference type="PIRSF" id="PIRSF016661">
    <property type="entry name" value="BioY"/>
    <property type="match status" value="1"/>
</dbReference>
<keyword evidence="3" id="KW-0812">Transmembrane</keyword>
<protein>
    <recommendedName>
        <fullName evidence="2">Biotin transporter</fullName>
    </recommendedName>
</protein>
<evidence type="ECO:0000256" key="3">
    <source>
        <dbReference type="SAM" id="Phobius"/>
    </source>
</evidence>
<feature type="transmembrane region" description="Helical" evidence="3">
    <location>
        <begin position="42"/>
        <end position="69"/>
    </location>
</feature>
<proteinExistence type="inferred from homology"/>
<keyword evidence="3" id="KW-1133">Transmembrane helix</keyword>
<evidence type="ECO:0000313" key="5">
    <source>
        <dbReference type="Proteomes" id="UP000016587"/>
    </source>
</evidence>
<evidence type="ECO:0000313" key="4">
    <source>
        <dbReference type="EMBL" id="AGW13289.1"/>
    </source>
</evidence>
<dbReference type="PATRIC" id="fig|1121448.10.peg.1442"/>
<accession>T2GAT4</accession>
<dbReference type="GO" id="GO:0005886">
    <property type="term" value="C:plasma membrane"/>
    <property type="evidence" value="ECO:0007669"/>
    <property type="project" value="UniProtKB-SubCell"/>
</dbReference>
<evidence type="ECO:0000256" key="2">
    <source>
        <dbReference type="PIRNR" id="PIRNR016661"/>
    </source>
</evidence>